<dbReference type="UniPathway" id="UPA00048">
    <property type="reaction ID" value="UER00072"/>
</dbReference>
<feature type="binding site" evidence="14">
    <location>
        <begin position="288"/>
        <end position="300"/>
    </location>
    <ligand>
        <name>NAD(+)</name>
        <dbReference type="ChEBI" id="CHEBI:57540"/>
    </ligand>
</feature>
<evidence type="ECO:0000256" key="13">
    <source>
        <dbReference type="ARBA" id="ARBA00023304"/>
    </source>
</evidence>
<comment type="cofactor">
    <cofactor evidence="2">
        <name>Mn(2+)</name>
        <dbReference type="ChEBI" id="CHEBI:29035"/>
    </cofactor>
</comment>
<comment type="subunit">
    <text evidence="5 14 15">Homodimer.</text>
</comment>
<dbReference type="GO" id="GO:0003862">
    <property type="term" value="F:3-isopropylmalate dehydrogenase activity"/>
    <property type="evidence" value="ECO:0007669"/>
    <property type="project" value="UniProtKB-UniRule"/>
</dbReference>
<keyword evidence="14" id="KW-0963">Cytoplasm</keyword>
<dbReference type="NCBIfam" id="TIGR00169">
    <property type="entry name" value="leuB"/>
    <property type="match status" value="1"/>
</dbReference>
<comment type="pathway">
    <text evidence="3 14 15">Amino-acid biosynthesis; L-leucine biosynthesis; L-leucine from 3-methyl-2-oxobutanoate: step 3/4.</text>
</comment>
<dbReference type="InterPro" id="IPR004429">
    <property type="entry name" value="Isopropylmalate_DH"/>
</dbReference>
<keyword evidence="18" id="KW-1185">Reference proteome</keyword>
<keyword evidence="8 14" id="KW-0479">Metal-binding</keyword>
<dbReference type="PANTHER" id="PTHR42979">
    <property type="entry name" value="3-ISOPROPYLMALATE DEHYDROGENASE"/>
    <property type="match status" value="1"/>
</dbReference>
<comment type="catalytic activity">
    <reaction evidence="1 14 15">
        <text>(2R,3S)-3-isopropylmalate + NAD(+) = 4-methyl-2-oxopentanoate + CO2 + NADH</text>
        <dbReference type="Rhea" id="RHEA:32271"/>
        <dbReference type="ChEBI" id="CHEBI:16526"/>
        <dbReference type="ChEBI" id="CHEBI:17865"/>
        <dbReference type="ChEBI" id="CHEBI:35121"/>
        <dbReference type="ChEBI" id="CHEBI:57540"/>
        <dbReference type="ChEBI" id="CHEBI:57945"/>
        <dbReference type="EC" id="1.1.1.85"/>
    </reaction>
</comment>
<evidence type="ECO:0000256" key="6">
    <source>
        <dbReference type="ARBA" id="ARBA00022430"/>
    </source>
</evidence>
<feature type="domain" description="Isopropylmalate dehydrogenase-like" evidence="16">
    <location>
        <begin position="4"/>
        <end position="359"/>
    </location>
</feature>
<dbReference type="PROSITE" id="PS00470">
    <property type="entry name" value="IDH_IMDH"/>
    <property type="match status" value="1"/>
</dbReference>
<dbReference type="EMBL" id="JAASRM010000001">
    <property type="protein sequence ID" value="NIK88831.1"/>
    <property type="molecule type" value="Genomic_DNA"/>
</dbReference>
<dbReference type="InterPro" id="IPR019818">
    <property type="entry name" value="IsoCit/isopropylmalate_DH_CS"/>
</dbReference>
<gene>
    <name evidence="14" type="primary">leuB</name>
    <name evidence="17" type="ORF">FHS83_002149</name>
</gene>
<feature type="binding site" evidence="14">
    <location>
        <position position="96"/>
    </location>
    <ligand>
        <name>substrate</name>
    </ligand>
</feature>
<evidence type="ECO:0000256" key="12">
    <source>
        <dbReference type="ARBA" id="ARBA00023211"/>
    </source>
</evidence>
<sequence>MTYKLLLLPGDGIGPEVLESTKRVLGWYKAKRGFAYTTEEDLVGGISYETHGSPATDAMMEKAKAADAILFGAVGGPQWDKLPFDKKPERGLLRLRGDLGLFANLRPALCFDALKDASTLKPEIVSGLDILIVRELTGGVYFGQPKELVTLQNGEKRAVDTQIYYTHEIERIARVAFELARLRSGRVASAEKSNVMVTGVLWREVVHKIHETEYPDIQLSDILADNCAMQLVRAPKTLDVILTDNLFGDILSDEAAQLTGSIGMLPSASLGAKTADGRQPGFYEPIHGSAPDIAGKDLANPIATLLSFGMCLRYSFGRVEDARLLDKAVENVLAEGYRTGDIMQPGMTKVGTTAMTDAILKALDKLVG</sequence>
<keyword evidence="7 14" id="KW-0028">Amino-acid biosynthesis</keyword>
<dbReference type="SMART" id="SM01329">
    <property type="entry name" value="Iso_dh"/>
    <property type="match status" value="1"/>
</dbReference>
<organism evidence="17 18">
    <name type="scientific">Rhizomicrobium palustre</name>
    <dbReference type="NCBI Taxonomy" id="189966"/>
    <lineage>
        <taxon>Bacteria</taxon>
        <taxon>Pseudomonadati</taxon>
        <taxon>Pseudomonadota</taxon>
        <taxon>Alphaproteobacteria</taxon>
        <taxon>Micropepsales</taxon>
        <taxon>Micropepsaceae</taxon>
        <taxon>Rhizomicrobium</taxon>
    </lineage>
</organism>
<dbReference type="GO" id="GO:0000287">
    <property type="term" value="F:magnesium ion binding"/>
    <property type="evidence" value="ECO:0007669"/>
    <property type="project" value="InterPro"/>
</dbReference>
<evidence type="ECO:0000313" key="17">
    <source>
        <dbReference type="EMBL" id="NIK88831.1"/>
    </source>
</evidence>
<proteinExistence type="inferred from homology"/>
<dbReference type="Pfam" id="PF00180">
    <property type="entry name" value="Iso_dh"/>
    <property type="match status" value="1"/>
</dbReference>
<accession>A0A846N0F3</accession>
<feature type="binding site" evidence="14">
    <location>
        <position position="249"/>
    </location>
    <ligand>
        <name>Mg(2+)</name>
        <dbReference type="ChEBI" id="CHEBI:18420"/>
    </ligand>
</feature>
<feature type="binding site" evidence="14">
    <location>
        <position position="106"/>
    </location>
    <ligand>
        <name>substrate</name>
    </ligand>
</feature>
<dbReference type="GO" id="GO:0051287">
    <property type="term" value="F:NAD binding"/>
    <property type="evidence" value="ECO:0007669"/>
    <property type="project" value="InterPro"/>
</dbReference>
<comment type="similarity">
    <text evidence="4 14">Belongs to the isocitrate and isopropylmalate dehydrogenases family. LeuB type 1 subfamily.</text>
</comment>
<evidence type="ECO:0000256" key="4">
    <source>
        <dbReference type="ARBA" id="ARBA00008319"/>
    </source>
</evidence>
<evidence type="ECO:0000256" key="15">
    <source>
        <dbReference type="RuleBase" id="RU004445"/>
    </source>
</evidence>
<dbReference type="Gene3D" id="3.40.718.10">
    <property type="entry name" value="Isopropylmalate Dehydrogenase"/>
    <property type="match status" value="1"/>
</dbReference>
<keyword evidence="10 14" id="KW-0560">Oxidoreductase</keyword>
<dbReference type="FunFam" id="3.40.718.10:FF:000006">
    <property type="entry name" value="3-isopropylmalate dehydrogenase"/>
    <property type="match status" value="1"/>
</dbReference>
<feature type="site" description="Important for catalysis" evidence="14">
    <location>
        <position position="141"/>
    </location>
</feature>
<dbReference type="GO" id="GO:0005829">
    <property type="term" value="C:cytosol"/>
    <property type="evidence" value="ECO:0007669"/>
    <property type="project" value="TreeGrafter"/>
</dbReference>
<evidence type="ECO:0000256" key="5">
    <source>
        <dbReference type="ARBA" id="ARBA00011738"/>
    </source>
</evidence>
<feature type="binding site" evidence="14">
    <location>
        <begin position="76"/>
        <end position="89"/>
    </location>
    <ligand>
        <name>NAD(+)</name>
        <dbReference type="ChEBI" id="CHEBI:57540"/>
    </ligand>
</feature>
<feature type="binding site" evidence="14">
    <location>
        <position position="225"/>
    </location>
    <ligand>
        <name>Mg(2+)</name>
        <dbReference type="ChEBI" id="CHEBI:18420"/>
    </ligand>
</feature>
<keyword evidence="11 14" id="KW-0520">NAD</keyword>
<dbReference type="HAMAP" id="MF_01033">
    <property type="entry name" value="LeuB_type1"/>
    <property type="match status" value="1"/>
</dbReference>
<dbReference type="Proteomes" id="UP000570514">
    <property type="component" value="Unassembled WGS sequence"/>
</dbReference>
<evidence type="ECO:0000256" key="3">
    <source>
        <dbReference type="ARBA" id="ARBA00004762"/>
    </source>
</evidence>
<evidence type="ECO:0000256" key="9">
    <source>
        <dbReference type="ARBA" id="ARBA00022842"/>
    </source>
</evidence>
<comment type="cofactor">
    <cofactor evidence="14 15">
        <name>Mg(2+)</name>
        <dbReference type="ChEBI" id="CHEBI:18420"/>
    </cofactor>
    <cofactor evidence="14 15">
        <name>Mn(2+)</name>
        <dbReference type="ChEBI" id="CHEBI:29035"/>
    </cofactor>
    <text evidence="14 15">Binds 1 Mg(2+) or Mn(2+) ion per subunit.</text>
</comment>
<feature type="binding site" evidence="14">
    <location>
        <position position="253"/>
    </location>
    <ligand>
        <name>Mg(2+)</name>
        <dbReference type="ChEBI" id="CHEBI:18420"/>
    </ligand>
</feature>
<evidence type="ECO:0000256" key="10">
    <source>
        <dbReference type="ARBA" id="ARBA00023002"/>
    </source>
</evidence>
<evidence type="ECO:0000256" key="8">
    <source>
        <dbReference type="ARBA" id="ARBA00022723"/>
    </source>
</evidence>
<dbReference type="PANTHER" id="PTHR42979:SF1">
    <property type="entry name" value="3-ISOPROPYLMALATE DEHYDROGENASE"/>
    <property type="match status" value="1"/>
</dbReference>
<keyword evidence="12 14" id="KW-0464">Manganese</keyword>
<keyword evidence="9 14" id="KW-0460">Magnesium</keyword>
<keyword evidence="6 14" id="KW-0432">Leucine biosynthesis</keyword>
<evidence type="ECO:0000256" key="1">
    <source>
        <dbReference type="ARBA" id="ARBA00000624"/>
    </source>
</evidence>
<feature type="binding site" evidence="14">
    <location>
        <position position="225"/>
    </location>
    <ligand>
        <name>substrate</name>
    </ligand>
</feature>
<evidence type="ECO:0000256" key="7">
    <source>
        <dbReference type="ARBA" id="ARBA00022605"/>
    </source>
</evidence>
<comment type="subcellular location">
    <subcellularLocation>
        <location evidence="14">Cytoplasm</location>
    </subcellularLocation>
</comment>
<reference evidence="17 18" key="1">
    <citation type="submission" date="2020-03" db="EMBL/GenBank/DDBJ databases">
        <title>Genomic Encyclopedia of Type Strains, Phase IV (KMG-IV): sequencing the most valuable type-strain genomes for metagenomic binning, comparative biology and taxonomic classification.</title>
        <authorList>
            <person name="Goeker M."/>
        </authorList>
    </citation>
    <scope>NUCLEOTIDE SEQUENCE [LARGE SCALE GENOMIC DNA]</scope>
    <source>
        <strain evidence="17 18">DSM 19867</strain>
    </source>
</reference>
<dbReference type="RefSeq" id="WP_167082973.1">
    <property type="nucleotide sequence ID" value="NZ_BAAADC010000001.1"/>
</dbReference>
<comment type="function">
    <text evidence="14 15">Catalyzes the oxidation of 3-carboxy-2-hydroxy-4-methylpentanoate (3-isopropylmalate) to 3-carboxy-4-methyl-2-oxopentanoate. The product decarboxylates to 4-methyl-2 oxopentanoate.</text>
</comment>
<dbReference type="EC" id="1.1.1.85" evidence="14"/>
<evidence type="ECO:0000256" key="2">
    <source>
        <dbReference type="ARBA" id="ARBA00001936"/>
    </source>
</evidence>
<dbReference type="SUPFAM" id="SSF53659">
    <property type="entry name" value="Isocitrate/Isopropylmalate dehydrogenase-like"/>
    <property type="match status" value="1"/>
</dbReference>
<comment type="caution">
    <text evidence="17">The sequence shown here is derived from an EMBL/GenBank/DDBJ whole genome shotgun (WGS) entry which is preliminary data.</text>
</comment>
<name>A0A846N0F3_9PROT</name>
<evidence type="ECO:0000313" key="18">
    <source>
        <dbReference type="Proteomes" id="UP000570514"/>
    </source>
</evidence>
<dbReference type="GO" id="GO:0009098">
    <property type="term" value="P:L-leucine biosynthetic process"/>
    <property type="evidence" value="ECO:0007669"/>
    <property type="project" value="UniProtKB-UniRule"/>
</dbReference>
<keyword evidence="13 14" id="KW-0100">Branched-chain amino acid biosynthesis</keyword>
<feature type="binding site" evidence="14">
    <location>
        <position position="134"/>
    </location>
    <ligand>
        <name>substrate</name>
    </ligand>
</feature>
<feature type="site" description="Important for catalysis" evidence="14">
    <location>
        <position position="192"/>
    </location>
</feature>
<protein>
    <recommendedName>
        <fullName evidence="14">3-isopropylmalate dehydrogenase</fullName>
        <ecNumber evidence="14">1.1.1.85</ecNumber>
    </recommendedName>
    <alternativeName>
        <fullName evidence="14">3-IPM-DH</fullName>
    </alternativeName>
    <alternativeName>
        <fullName evidence="14">Beta-IPM dehydrogenase</fullName>
        <shortName evidence="14">IMDH</shortName>
    </alternativeName>
</protein>
<evidence type="ECO:0000259" key="16">
    <source>
        <dbReference type="SMART" id="SM01329"/>
    </source>
</evidence>
<evidence type="ECO:0000256" key="14">
    <source>
        <dbReference type="HAMAP-Rule" id="MF_01033"/>
    </source>
</evidence>
<dbReference type="AlphaFoldDB" id="A0A846N0F3"/>
<dbReference type="InterPro" id="IPR024084">
    <property type="entry name" value="IsoPropMal-DH-like_dom"/>
</dbReference>
<evidence type="ECO:0000256" key="11">
    <source>
        <dbReference type="ARBA" id="ARBA00023027"/>
    </source>
</evidence>